<evidence type="ECO:0000313" key="11">
    <source>
        <dbReference type="EMBL" id="OWA54406.1"/>
    </source>
</evidence>
<keyword evidence="8" id="KW-0636">Prenylation</keyword>
<comment type="subcellular location">
    <subcellularLocation>
        <location evidence="1 9">Cell membrane</location>
        <topology evidence="1 9">Lipid-anchor</topology>
        <orientation evidence="1 9">Cytoplasmic side</orientation>
    </subcellularLocation>
</comment>
<evidence type="ECO:0000256" key="2">
    <source>
        <dbReference type="ARBA" id="ARBA00007431"/>
    </source>
</evidence>
<dbReference type="GO" id="GO:0007186">
    <property type="term" value="P:G protein-coupled receptor signaling pathway"/>
    <property type="evidence" value="ECO:0007669"/>
    <property type="project" value="InterPro"/>
</dbReference>
<dbReference type="PROSITE" id="PS50058">
    <property type="entry name" value="G_PROTEIN_GAMMA"/>
    <property type="match status" value="1"/>
</dbReference>
<dbReference type="EMBL" id="MTYJ01000402">
    <property type="protein sequence ID" value="OWA54406.1"/>
    <property type="molecule type" value="Genomic_DNA"/>
</dbReference>
<keyword evidence="6 9" id="KW-0807">Transducer</keyword>
<evidence type="ECO:0000256" key="3">
    <source>
        <dbReference type="ARBA" id="ARBA00022475"/>
    </source>
</evidence>
<comment type="function">
    <text evidence="9">Guanine nucleotide-binding proteins (G proteins) are involved as a modulator or transducer in various transmembrane signaling systems. The beta and gamma chains are required for the GTPase activity, for replacement of GDP by GTP, and for G protein-effector interaction.</text>
</comment>
<dbReference type="SMART" id="SM00224">
    <property type="entry name" value="GGL"/>
    <property type="match status" value="1"/>
</dbReference>
<dbReference type="Gene3D" id="4.10.260.10">
    <property type="entry name" value="Transducin (heterotrimeric G protein), gamma chain"/>
    <property type="match status" value="1"/>
</dbReference>
<keyword evidence="3 9" id="KW-1003">Cell membrane</keyword>
<name>A0A9X6NKB4_HYPEX</name>
<evidence type="ECO:0000256" key="1">
    <source>
        <dbReference type="ARBA" id="ARBA00004342"/>
    </source>
</evidence>
<dbReference type="FunFam" id="4.10.260.10:FF:000001">
    <property type="entry name" value="Guanine nucleotide-binding protein subunit gamma"/>
    <property type="match status" value="1"/>
</dbReference>
<dbReference type="InterPro" id="IPR036284">
    <property type="entry name" value="GGL_sf"/>
</dbReference>
<dbReference type="Pfam" id="PF00631">
    <property type="entry name" value="G-gamma"/>
    <property type="match status" value="1"/>
</dbReference>
<sequence length="68" mass="7629">MSNKEAIANVQRQLKQLRQEAATPRIPLSKACSDLMQFCQEHQKSDILVTGINPSENPYKETKGCVVL</sequence>
<dbReference type="OrthoDB" id="6264244at2759"/>
<dbReference type="InterPro" id="IPR015898">
    <property type="entry name" value="G-protein_gamma-like_dom"/>
</dbReference>
<evidence type="ECO:0000256" key="4">
    <source>
        <dbReference type="ARBA" id="ARBA00022481"/>
    </source>
</evidence>
<evidence type="ECO:0000313" key="12">
    <source>
        <dbReference type="Proteomes" id="UP000192578"/>
    </source>
</evidence>
<proteinExistence type="inferred from homology"/>
<comment type="subunit">
    <text evidence="9">G proteins are composed of 3 units; alpha, beta and gamma.</text>
</comment>
<evidence type="ECO:0000256" key="7">
    <source>
        <dbReference type="ARBA" id="ARBA00023288"/>
    </source>
</evidence>
<dbReference type="PANTHER" id="PTHR13809">
    <property type="entry name" value="GUANINE NUCLEOTIDE-BINDING PROTEIN GAMMA SUBUNIT"/>
    <property type="match status" value="1"/>
</dbReference>
<comment type="caution">
    <text evidence="11">The sequence shown here is derived from an EMBL/GenBank/DDBJ whole genome shotgun (WGS) entry which is preliminary data.</text>
</comment>
<dbReference type="Proteomes" id="UP000192578">
    <property type="component" value="Unassembled WGS sequence"/>
</dbReference>
<keyword evidence="4" id="KW-0488">Methylation</keyword>
<dbReference type="SUPFAM" id="SSF48670">
    <property type="entry name" value="Transducin (heterotrimeric G protein), gamma chain"/>
    <property type="match status" value="1"/>
</dbReference>
<evidence type="ECO:0000256" key="9">
    <source>
        <dbReference type="RuleBase" id="RU004973"/>
    </source>
</evidence>
<evidence type="ECO:0000256" key="6">
    <source>
        <dbReference type="ARBA" id="ARBA00023224"/>
    </source>
</evidence>
<gene>
    <name evidence="11" type="ORF">BV898_18810</name>
</gene>
<accession>A0A9X6NKB4</accession>
<dbReference type="GO" id="GO:0005834">
    <property type="term" value="C:heterotrimeric G-protein complex"/>
    <property type="evidence" value="ECO:0007669"/>
    <property type="project" value="InterPro"/>
</dbReference>
<dbReference type="PRINTS" id="PR00321">
    <property type="entry name" value="GPROTEING"/>
</dbReference>
<keyword evidence="7 9" id="KW-0449">Lipoprotein</keyword>
<keyword evidence="5 9" id="KW-0472">Membrane</keyword>
<dbReference type="AlphaFoldDB" id="A0A9X6NKB4"/>
<evidence type="ECO:0000259" key="10">
    <source>
        <dbReference type="PROSITE" id="PS50058"/>
    </source>
</evidence>
<feature type="domain" description="G protein gamma" evidence="10">
    <location>
        <begin position="3"/>
        <end position="68"/>
    </location>
</feature>
<comment type="similarity">
    <text evidence="2 9">Belongs to the G protein gamma family.</text>
</comment>
<dbReference type="CDD" id="cd00068">
    <property type="entry name" value="GGL"/>
    <property type="match status" value="1"/>
</dbReference>
<organism evidence="11 12">
    <name type="scientific">Hypsibius exemplaris</name>
    <name type="common">Freshwater tardigrade</name>
    <dbReference type="NCBI Taxonomy" id="2072580"/>
    <lineage>
        <taxon>Eukaryota</taxon>
        <taxon>Metazoa</taxon>
        <taxon>Ecdysozoa</taxon>
        <taxon>Tardigrada</taxon>
        <taxon>Eutardigrada</taxon>
        <taxon>Parachela</taxon>
        <taxon>Hypsibioidea</taxon>
        <taxon>Hypsibiidae</taxon>
        <taxon>Hypsibius</taxon>
    </lineage>
</organism>
<evidence type="ECO:0000256" key="5">
    <source>
        <dbReference type="ARBA" id="ARBA00023136"/>
    </source>
</evidence>
<reference evidence="12" key="1">
    <citation type="submission" date="2017-01" db="EMBL/GenBank/DDBJ databases">
        <title>Comparative genomics of anhydrobiosis in the tardigrade Hypsibius dujardini.</title>
        <authorList>
            <person name="Yoshida Y."/>
            <person name="Koutsovoulos G."/>
            <person name="Laetsch D."/>
            <person name="Stevens L."/>
            <person name="Kumar S."/>
            <person name="Horikawa D."/>
            <person name="Ishino K."/>
            <person name="Komine S."/>
            <person name="Tomita M."/>
            <person name="Blaxter M."/>
            <person name="Arakawa K."/>
        </authorList>
    </citation>
    <scope>NUCLEOTIDE SEQUENCE [LARGE SCALE GENOMIC DNA]</scope>
    <source>
        <strain evidence="12">Z151</strain>
    </source>
</reference>
<dbReference type="SMART" id="SM01224">
    <property type="entry name" value="G_gamma"/>
    <property type="match status" value="1"/>
</dbReference>
<dbReference type="GO" id="GO:0031681">
    <property type="term" value="F:G-protein beta-subunit binding"/>
    <property type="evidence" value="ECO:0007669"/>
    <property type="project" value="InterPro"/>
</dbReference>
<dbReference type="InterPro" id="IPR001770">
    <property type="entry name" value="G-protein_gamma"/>
</dbReference>
<protein>
    <recommendedName>
        <fullName evidence="9">Guanine nucleotide-binding protein subunit gamma</fullName>
    </recommendedName>
</protein>
<evidence type="ECO:0000256" key="8">
    <source>
        <dbReference type="ARBA" id="ARBA00023289"/>
    </source>
</evidence>
<keyword evidence="12" id="KW-1185">Reference proteome</keyword>